<accession>C9LFG1</accession>
<evidence type="ECO:0000313" key="2">
    <source>
        <dbReference type="Proteomes" id="UP000003460"/>
    </source>
</evidence>
<reference evidence="1" key="1">
    <citation type="submission" date="2009-09" db="EMBL/GenBank/DDBJ databases">
        <authorList>
            <person name="Weinstock G."/>
            <person name="Sodergren E."/>
            <person name="Clifton S."/>
            <person name="Fulton L."/>
            <person name="Fulton B."/>
            <person name="Courtney L."/>
            <person name="Fronick C."/>
            <person name="Harrison M."/>
            <person name="Strong C."/>
            <person name="Farmer C."/>
            <person name="Delahaunty K."/>
            <person name="Markovic C."/>
            <person name="Hall O."/>
            <person name="Minx P."/>
            <person name="Tomlinson C."/>
            <person name="Mitreva M."/>
            <person name="Nelson J."/>
            <person name="Hou S."/>
            <person name="Wollam A."/>
            <person name="Pepin K.H."/>
            <person name="Johnson M."/>
            <person name="Bhonagiri V."/>
            <person name="Nash W.E."/>
            <person name="Warren W."/>
            <person name="Chinwalla A."/>
            <person name="Mardis E.R."/>
            <person name="Wilson R.K."/>
        </authorList>
    </citation>
    <scope>NUCLEOTIDE SEQUENCE [LARGE SCALE GENOMIC DNA]</scope>
    <source>
        <strain evidence="1">ATCC 51259</strain>
    </source>
</reference>
<gene>
    <name evidence="1" type="ORF">GCWU000325_00943</name>
</gene>
<sequence>MSWGVLRDQPYGVVNEPMSRGRVVALLQHLPCQETNPDGVIGGVNWAKVT</sequence>
<organism evidence="1 2">
    <name type="scientific">Alloprevotella tannerae ATCC 51259</name>
    <dbReference type="NCBI Taxonomy" id="626522"/>
    <lineage>
        <taxon>Bacteria</taxon>
        <taxon>Pseudomonadati</taxon>
        <taxon>Bacteroidota</taxon>
        <taxon>Bacteroidia</taxon>
        <taxon>Bacteroidales</taxon>
        <taxon>Prevotellaceae</taxon>
        <taxon>Alloprevotella</taxon>
    </lineage>
</organism>
<evidence type="ECO:0000313" key="1">
    <source>
        <dbReference type="EMBL" id="EEX72480.1"/>
    </source>
</evidence>
<dbReference type="Proteomes" id="UP000003460">
    <property type="component" value="Unassembled WGS sequence"/>
</dbReference>
<protein>
    <submittedName>
        <fullName evidence="1">Uncharacterized protein</fullName>
    </submittedName>
</protein>
<dbReference type="HOGENOM" id="CLU_3237874_0_0_10"/>
<proteinExistence type="predicted"/>
<name>C9LFG1_9BACT</name>
<keyword evidence="2" id="KW-1185">Reference proteome</keyword>
<dbReference type="EMBL" id="ACIJ02000016">
    <property type="protein sequence ID" value="EEX72480.1"/>
    <property type="molecule type" value="Genomic_DNA"/>
</dbReference>
<dbReference type="AlphaFoldDB" id="C9LFG1"/>
<comment type="caution">
    <text evidence="1">The sequence shown here is derived from an EMBL/GenBank/DDBJ whole genome shotgun (WGS) entry which is preliminary data.</text>
</comment>